<evidence type="ECO:0000259" key="3">
    <source>
        <dbReference type="PROSITE" id="PS50250"/>
    </source>
</evidence>
<gene>
    <name evidence="4" type="ORF">DFQ27_008542</name>
</gene>
<dbReference type="InterPro" id="IPR000717">
    <property type="entry name" value="PCI_dom"/>
</dbReference>
<evidence type="ECO:0000313" key="4">
    <source>
        <dbReference type="EMBL" id="KAG0267639.1"/>
    </source>
</evidence>
<dbReference type="GO" id="GO:0005829">
    <property type="term" value="C:cytosol"/>
    <property type="evidence" value="ECO:0007669"/>
    <property type="project" value="TreeGrafter"/>
</dbReference>
<dbReference type="Gene3D" id="1.25.40.990">
    <property type="match status" value="1"/>
</dbReference>
<keyword evidence="2" id="KW-0647">Proteasome</keyword>
<dbReference type="Proteomes" id="UP000807716">
    <property type="component" value="Unassembled WGS sequence"/>
</dbReference>
<keyword evidence="5" id="KW-1185">Reference proteome</keyword>
<dbReference type="PANTHER" id="PTHR12387">
    <property type="entry name" value="26S PROTEASOME NON-ATPASE REGULATORY SUBUNIT 8"/>
    <property type="match status" value="1"/>
</dbReference>
<dbReference type="InterPro" id="IPR006746">
    <property type="entry name" value="26S_Psome_Rpn12"/>
</dbReference>
<name>A0A9P6QG23_9FUNG</name>
<comment type="caution">
    <text evidence="4">The sequence shown here is derived from an EMBL/GenBank/DDBJ whole genome shotgun (WGS) entry which is preliminary data.</text>
</comment>
<evidence type="ECO:0000313" key="5">
    <source>
        <dbReference type="Proteomes" id="UP000807716"/>
    </source>
</evidence>
<protein>
    <recommendedName>
        <fullName evidence="3">PCI domain-containing protein</fullName>
    </recommendedName>
</protein>
<dbReference type="GO" id="GO:0043161">
    <property type="term" value="P:proteasome-mediated ubiquitin-dependent protein catabolic process"/>
    <property type="evidence" value="ECO:0007669"/>
    <property type="project" value="TreeGrafter"/>
</dbReference>
<feature type="domain" description="PCI" evidence="3">
    <location>
        <begin position="77"/>
        <end position="247"/>
    </location>
</feature>
<dbReference type="FunFam" id="1.25.40.990:FF:000001">
    <property type="entry name" value="26S proteasome non-ATPase regulatory subunit"/>
    <property type="match status" value="1"/>
</dbReference>
<dbReference type="AlphaFoldDB" id="A0A9P6QG23"/>
<organism evidence="4 5">
    <name type="scientific">Actinomortierella ambigua</name>
    <dbReference type="NCBI Taxonomy" id="1343610"/>
    <lineage>
        <taxon>Eukaryota</taxon>
        <taxon>Fungi</taxon>
        <taxon>Fungi incertae sedis</taxon>
        <taxon>Mucoromycota</taxon>
        <taxon>Mortierellomycotina</taxon>
        <taxon>Mortierellomycetes</taxon>
        <taxon>Mortierellales</taxon>
        <taxon>Mortierellaceae</taxon>
        <taxon>Actinomortierella</taxon>
    </lineage>
</organism>
<comment type="similarity">
    <text evidence="1">Belongs to the proteasome subunit S14 family.</text>
</comment>
<reference evidence="4" key="1">
    <citation type="journal article" date="2020" name="Fungal Divers.">
        <title>Resolving the Mortierellaceae phylogeny through synthesis of multi-gene phylogenetics and phylogenomics.</title>
        <authorList>
            <person name="Vandepol N."/>
            <person name="Liber J."/>
            <person name="Desiro A."/>
            <person name="Na H."/>
            <person name="Kennedy M."/>
            <person name="Barry K."/>
            <person name="Grigoriev I.V."/>
            <person name="Miller A.N."/>
            <person name="O'Donnell K."/>
            <person name="Stajich J.E."/>
            <person name="Bonito G."/>
        </authorList>
    </citation>
    <scope>NUCLEOTIDE SEQUENCE</scope>
    <source>
        <strain evidence="4">BC1065</strain>
    </source>
</reference>
<evidence type="ECO:0000256" key="2">
    <source>
        <dbReference type="ARBA" id="ARBA00022942"/>
    </source>
</evidence>
<dbReference type="GO" id="GO:0008541">
    <property type="term" value="C:proteasome regulatory particle, lid subcomplex"/>
    <property type="evidence" value="ECO:0007669"/>
    <property type="project" value="TreeGrafter"/>
</dbReference>
<dbReference type="GO" id="GO:0005634">
    <property type="term" value="C:nucleus"/>
    <property type="evidence" value="ECO:0007669"/>
    <property type="project" value="TreeGrafter"/>
</dbReference>
<dbReference type="InterPro" id="IPR033464">
    <property type="entry name" value="CSN8_PSD8_EIF3K"/>
</dbReference>
<dbReference type="PROSITE" id="PS50250">
    <property type="entry name" value="PCI"/>
    <property type="match status" value="1"/>
</dbReference>
<sequence length="263" mass="30049">MTLQNIKELAQALKAEFNSPSCNLDKCGQLLLKLKIALMEISFLTHDAKHASTEELLLARDVLEIGAQWSIRTKDIDSFERYIAQLQSYYNDYSHLPPSSQKYSLIGLNLVCLLSQNRISDFHTALEKIEPEQLHNNPSIQYAIKLEQSLMEGSYNRVWSSRQVVPAAEYLFFIDILMGTIRNEIASCSEKAYTSLPLKDAGTLLFFTDMGDILNFAKERNWKVNPAEQKAYFHSSADEKVTIPAEQIIKQALFYARDMDRIV</sequence>
<proteinExistence type="inferred from homology"/>
<evidence type="ECO:0000256" key="1">
    <source>
        <dbReference type="ARBA" id="ARBA00009627"/>
    </source>
</evidence>
<dbReference type="EMBL" id="JAAAJB010000072">
    <property type="protein sequence ID" value="KAG0267639.1"/>
    <property type="molecule type" value="Genomic_DNA"/>
</dbReference>
<accession>A0A9P6QG23</accession>
<dbReference type="OrthoDB" id="8775810at2759"/>
<dbReference type="PANTHER" id="PTHR12387:SF0">
    <property type="entry name" value="26S PROTEASOME NON-ATPASE REGULATORY SUBUNIT 8"/>
    <property type="match status" value="1"/>
</dbReference>
<dbReference type="Pfam" id="PF10075">
    <property type="entry name" value="CSN8_PSD8_EIF3K"/>
    <property type="match status" value="1"/>
</dbReference>